<dbReference type="EMBL" id="JPMI01000280">
    <property type="protein sequence ID" value="KFA88631.1"/>
    <property type="molecule type" value="Genomic_DNA"/>
</dbReference>
<dbReference type="SUPFAM" id="SSF51735">
    <property type="entry name" value="NAD(P)-binding Rossmann-fold domains"/>
    <property type="match status" value="1"/>
</dbReference>
<dbReference type="InterPro" id="IPR057326">
    <property type="entry name" value="KR_dom"/>
</dbReference>
<dbReference type="PRINTS" id="PR00081">
    <property type="entry name" value="GDHRDH"/>
</dbReference>
<evidence type="ECO:0000313" key="6">
    <source>
        <dbReference type="Proteomes" id="UP000028547"/>
    </source>
</evidence>
<dbReference type="PANTHER" id="PTHR42760">
    <property type="entry name" value="SHORT-CHAIN DEHYDROGENASES/REDUCTASES FAMILY MEMBER"/>
    <property type="match status" value="1"/>
</dbReference>
<evidence type="ECO:0000313" key="5">
    <source>
        <dbReference type="EMBL" id="KFA88631.1"/>
    </source>
</evidence>
<dbReference type="FunFam" id="3.40.50.720:FF:000173">
    <property type="entry name" value="3-oxoacyl-[acyl-carrier protein] reductase"/>
    <property type="match status" value="1"/>
</dbReference>
<dbReference type="AlphaFoldDB" id="A0A084SJJ6"/>
<dbReference type="RefSeq" id="WP_043408097.1">
    <property type="nucleotide sequence ID" value="NZ_JPMI01000280.1"/>
</dbReference>
<evidence type="ECO:0000259" key="4">
    <source>
        <dbReference type="SMART" id="SM00822"/>
    </source>
</evidence>
<comment type="caution">
    <text evidence="5">The sequence shown here is derived from an EMBL/GenBank/DDBJ whole genome shotgun (WGS) entry which is preliminary data.</text>
</comment>
<gene>
    <name evidence="5" type="ORF">Q664_40130</name>
</gene>
<dbReference type="InterPro" id="IPR036291">
    <property type="entry name" value="NAD(P)-bd_dom_sf"/>
</dbReference>
<dbReference type="Gene3D" id="3.40.50.720">
    <property type="entry name" value="NAD(P)-binding Rossmann-like Domain"/>
    <property type="match status" value="1"/>
</dbReference>
<proteinExistence type="inferred from homology"/>
<reference evidence="5 6" key="1">
    <citation type="submission" date="2014-07" db="EMBL/GenBank/DDBJ databases">
        <title>Draft Genome Sequence of Gephyronic Acid Producer, Cystobacter violaceus Strain Cb vi76.</title>
        <authorList>
            <person name="Stevens D.C."/>
            <person name="Young J."/>
            <person name="Carmichael R."/>
            <person name="Tan J."/>
            <person name="Taylor R.E."/>
        </authorList>
    </citation>
    <scope>NUCLEOTIDE SEQUENCE [LARGE SCALE GENOMIC DNA]</scope>
    <source>
        <strain evidence="5 6">Cb vi76</strain>
    </source>
</reference>
<keyword evidence="2" id="KW-0560">Oxidoreductase</keyword>
<organism evidence="5 6">
    <name type="scientific">Archangium violaceum Cb vi76</name>
    <dbReference type="NCBI Taxonomy" id="1406225"/>
    <lineage>
        <taxon>Bacteria</taxon>
        <taxon>Pseudomonadati</taxon>
        <taxon>Myxococcota</taxon>
        <taxon>Myxococcia</taxon>
        <taxon>Myxococcales</taxon>
        <taxon>Cystobacterineae</taxon>
        <taxon>Archangiaceae</taxon>
        <taxon>Archangium</taxon>
    </lineage>
</organism>
<dbReference type="Pfam" id="PF00106">
    <property type="entry name" value="adh_short"/>
    <property type="match status" value="1"/>
</dbReference>
<sequence length="255" mass="27330">MKVSELKVVVTGAAGGLGRHFCLSLCREGASVAAVDLNADGLVSLAREAEGLPGKLRTYSADVTRPEDTGEVVRRAQAELGPLNGLVNNAGIARDGRLLKVDERREEVLRMPREQWQKVLDVNLTGPFYMAREVAAAMVESKTRPGIIINISSISRHGIVGQANYSAAKAGVAVSSRVWAQELAPFGIRVVAIAPGFVRTGLIGVMSKEALEDVVSRVPMERLGEPEEIYAGLRFAIECDYFNGRCLDIDGGLGV</sequence>
<dbReference type="GO" id="GO:0016616">
    <property type="term" value="F:oxidoreductase activity, acting on the CH-OH group of donors, NAD or NADP as acceptor"/>
    <property type="evidence" value="ECO:0007669"/>
    <property type="project" value="TreeGrafter"/>
</dbReference>
<dbReference type="SMART" id="SM00822">
    <property type="entry name" value="PKS_KR"/>
    <property type="match status" value="1"/>
</dbReference>
<dbReference type="PRINTS" id="PR00080">
    <property type="entry name" value="SDRFAMILY"/>
</dbReference>
<evidence type="ECO:0000256" key="3">
    <source>
        <dbReference type="RuleBase" id="RU000363"/>
    </source>
</evidence>
<dbReference type="PANTHER" id="PTHR42760:SF135">
    <property type="entry name" value="BLL7886 PROTEIN"/>
    <property type="match status" value="1"/>
</dbReference>
<dbReference type="GO" id="GO:0030497">
    <property type="term" value="P:fatty acid elongation"/>
    <property type="evidence" value="ECO:0007669"/>
    <property type="project" value="TreeGrafter"/>
</dbReference>
<accession>A0A084SJJ6</accession>
<feature type="domain" description="Ketoreductase" evidence="4">
    <location>
        <begin position="6"/>
        <end position="196"/>
    </location>
</feature>
<comment type="similarity">
    <text evidence="1 3">Belongs to the short-chain dehydrogenases/reductases (SDR) family.</text>
</comment>
<dbReference type="InterPro" id="IPR002347">
    <property type="entry name" value="SDR_fam"/>
</dbReference>
<dbReference type="Proteomes" id="UP000028547">
    <property type="component" value="Unassembled WGS sequence"/>
</dbReference>
<evidence type="ECO:0000256" key="2">
    <source>
        <dbReference type="ARBA" id="ARBA00023002"/>
    </source>
</evidence>
<protein>
    <recommendedName>
        <fullName evidence="4">Ketoreductase domain-containing protein</fullName>
    </recommendedName>
</protein>
<name>A0A084SJJ6_9BACT</name>
<evidence type="ECO:0000256" key="1">
    <source>
        <dbReference type="ARBA" id="ARBA00006484"/>
    </source>
</evidence>